<evidence type="ECO:0000313" key="2">
    <source>
        <dbReference type="EMBL" id="OXA84941.1"/>
    </source>
</evidence>
<keyword evidence="1" id="KW-0732">Signal</keyword>
<comment type="caution">
    <text evidence="2">The sequence shown here is derived from an EMBL/GenBank/DDBJ whole genome shotgun (WGS) entry which is preliminary data.</text>
</comment>
<dbReference type="Proteomes" id="UP000198345">
    <property type="component" value="Unassembled WGS sequence"/>
</dbReference>
<dbReference type="AlphaFoldDB" id="A0A226GU13"/>
<dbReference type="OrthoDB" id="1355382at2"/>
<feature type="chain" id="PRO_5012850224" description="WG repeat-containing protein" evidence="1">
    <location>
        <begin position="19"/>
        <end position="332"/>
    </location>
</feature>
<name>A0A226GU13_9FLAO</name>
<sequence length="332" mass="38891">MIKKLSFTVLLIFNFAFSQGNYNDSIKKVIEKDFAKIGIAEFKNLVPFHTFKGMGYLNSKDNKVVVKPTYSNLDFSKPNLKGRYKQIFFEIDSKTKDVKIFDDNFRIMGMGSDSSESNKKDSSISQGFSVDIDNNKIYSYSSSYSSEPYLFLYKKNYYAIVEKDGKYAVVRRNGETLENLGFEYTALKKYDIGNNIVWFKYKTKDNQEGFVNINGEKRVVNNLIKDSNNRIQGFFDFIDTKSSITTKYYGYSIEYNDKLYGVFDLINMDWLIKPQKKFKIIDINYSVEEPLSEKYDLNDRKKLKFYFLIGDGDKAKDYYIDSEFTKYIPKNK</sequence>
<reference evidence="2 3" key="1">
    <citation type="submission" date="2016-11" db="EMBL/GenBank/DDBJ databases">
        <title>Whole genomes of Flavobacteriaceae.</title>
        <authorList>
            <person name="Stine C."/>
            <person name="Li C."/>
            <person name="Tadesse D."/>
        </authorList>
    </citation>
    <scope>NUCLEOTIDE SEQUENCE [LARGE SCALE GENOMIC DNA]</scope>
    <source>
        <strain evidence="2 3">DSM 18292</strain>
    </source>
</reference>
<feature type="signal peptide" evidence="1">
    <location>
        <begin position="1"/>
        <end position="18"/>
    </location>
</feature>
<keyword evidence="3" id="KW-1185">Reference proteome</keyword>
<evidence type="ECO:0000313" key="3">
    <source>
        <dbReference type="Proteomes" id="UP000198345"/>
    </source>
</evidence>
<dbReference type="EMBL" id="MUGW01000054">
    <property type="protein sequence ID" value="OXA84941.1"/>
    <property type="molecule type" value="Genomic_DNA"/>
</dbReference>
<proteinExistence type="predicted"/>
<evidence type="ECO:0008006" key="4">
    <source>
        <dbReference type="Google" id="ProtNLM"/>
    </source>
</evidence>
<accession>A0A226GU13</accession>
<evidence type="ECO:0000256" key="1">
    <source>
        <dbReference type="SAM" id="SignalP"/>
    </source>
</evidence>
<dbReference type="RefSeq" id="WP_089051620.1">
    <property type="nucleotide sequence ID" value="NZ_FXTV01000019.1"/>
</dbReference>
<protein>
    <recommendedName>
        <fullName evidence="4">WG repeat-containing protein</fullName>
    </recommendedName>
</protein>
<organism evidence="2 3">
    <name type="scientific">Flavobacterium hercynium</name>
    <dbReference type="NCBI Taxonomy" id="387094"/>
    <lineage>
        <taxon>Bacteria</taxon>
        <taxon>Pseudomonadati</taxon>
        <taxon>Bacteroidota</taxon>
        <taxon>Flavobacteriia</taxon>
        <taxon>Flavobacteriales</taxon>
        <taxon>Flavobacteriaceae</taxon>
        <taxon>Flavobacterium</taxon>
    </lineage>
</organism>
<gene>
    <name evidence="2" type="ORF">B0A66_19975</name>
</gene>